<comment type="caution">
    <text evidence="9">The sequence shown here is derived from an EMBL/GenBank/DDBJ whole genome shotgun (WGS) entry which is preliminary data.</text>
</comment>
<evidence type="ECO:0000256" key="5">
    <source>
        <dbReference type="ARBA" id="ARBA00023242"/>
    </source>
</evidence>
<feature type="domain" description="C2H2-type" evidence="8">
    <location>
        <begin position="1019"/>
        <end position="1049"/>
    </location>
</feature>
<dbReference type="PROSITE" id="PS50157">
    <property type="entry name" value="ZINC_FINGER_C2H2_2"/>
    <property type="match status" value="9"/>
</dbReference>
<accession>A0ABQ9F3F4</accession>
<evidence type="ECO:0000256" key="7">
    <source>
        <dbReference type="SAM" id="MobiDB-lite"/>
    </source>
</evidence>
<dbReference type="InterPro" id="IPR013087">
    <property type="entry name" value="Znf_C2H2_type"/>
</dbReference>
<feature type="region of interest" description="Disordered" evidence="7">
    <location>
        <begin position="634"/>
        <end position="653"/>
    </location>
</feature>
<dbReference type="Pfam" id="PF00096">
    <property type="entry name" value="zf-C2H2"/>
    <property type="match status" value="2"/>
</dbReference>
<proteinExistence type="predicted"/>
<dbReference type="PANTHER" id="PTHR24393:SF156">
    <property type="entry name" value="ZINC FINGER PROTEIN 271-LIKE"/>
    <property type="match status" value="1"/>
</dbReference>
<feature type="compositionally biased region" description="Basic and acidic residues" evidence="7">
    <location>
        <begin position="457"/>
        <end position="469"/>
    </location>
</feature>
<keyword evidence="4" id="KW-0862">Zinc</keyword>
<feature type="domain" description="C2H2-type" evidence="8">
    <location>
        <begin position="1060"/>
        <end position="1087"/>
    </location>
</feature>
<protein>
    <recommendedName>
        <fullName evidence="8">C2H2-type domain-containing protein</fullName>
    </recommendedName>
</protein>
<dbReference type="SMART" id="SM00355">
    <property type="entry name" value="ZnF_C2H2"/>
    <property type="match status" value="10"/>
</dbReference>
<dbReference type="PROSITE" id="PS00028">
    <property type="entry name" value="ZINC_FINGER_C2H2_1"/>
    <property type="match status" value="7"/>
</dbReference>
<keyword evidence="10" id="KW-1185">Reference proteome</keyword>
<evidence type="ECO:0000313" key="10">
    <source>
        <dbReference type="Proteomes" id="UP001217089"/>
    </source>
</evidence>
<feature type="region of interest" description="Disordered" evidence="7">
    <location>
        <begin position="735"/>
        <end position="790"/>
    </location>
</feature>
<evidence type="ECO:0000256" key="3">
    <source>
        <dbReference type="ARBA" id="ARBA00022771"/>
    </source>
</evidence>
<dbReference type="Gene3D" id="3.30.160.60">
    <property type="entry name" value="Classic Zinc Finger"/>
    <property type="match status" value="5"/>
</dbReference>
<dbReference type="EMBL" id="JARBDR010000447">
    <property type="protein sequence ID" value="KAJ8311931.1"/>
    <property type="molecule type" value="Genomic_DNA"/>
</dbReference>
<evidence type="ECO:0000259" key="8">
    <source>
        <dbReference type="PROSITE" id="PS50157"/>
    </source>
</evidence>
<organism evidence="9 10">
    <name type="scientific">Tegillarca granosa</name>
    <name type="common">Malaysian cockle</name>
    <name type="synonym">Anadara granosa</name>
    <dbReference type="NCBI Taxonomy" id="220873"/>
    <lineage>
        <taxon>Eukaryota</taxon>
        <taxon>Metazoa</taxon>
        <taxon>Spiralia</taxon>
        <taxon>Lophotrochozoa</taxon>
        <taxon>Mollusca</taxon>
        <taxon>Bivalvia</taxon>
        <taxon>Autobranchia</taxon>
        <taxon>Pteriomorphia</taxon>
        <taxon>Arcoida</taxon>
        <taxon>Arcoidea</taxon>
        <taxon>Arcidae</taxon>
        <taxon>Tegillarca</taxon>
    </lineage>
</organism>
<feature type="domain" description="C2H2-type" evidence="8">
    <location>
        <begin position="1115"/>
        <end position="1142"/>
    </location>
</feature>
<feature type="compositionally biased region" description="Basic and acidic residues" evidence="7">
    <location>
        <begin position="902"/>
        <end position="912"/>
    </location>
</feature>
<feature type="region of interest" description="Disordered" evidence="7">
    <location>
        <begin position="347"/>
        <end position="369"/>
    </location>
</feature>
<evidence type="ECO:0000256" key="2">
    <source>
        <dbReference type="ARBA" id="ARBA00022737"/>
    </source>
</evidence>
<feature type="domain" description="C2H2-type" evidence="8">
    <location>
        <begin position="1255"/>
        <end position="1276"/>
    </location>
</feature>
<dbReference type="SUPFAM" id="SSF57667">
    <property type="entry name" value="beta-beta-alpha zinc fingers"/>
    <property type="match status" value="4"/>
</dbReference>
<dbReference type="InterPro" id="IPR036236">
    <property type="entry name" value="Znf_C2H2_sf"/>
</dbReference>
<feature type="domain" description="C2H2-type" evidence="8">
    <location>
        <begin position="1199"/>
        <end position="1226"/>
    </location>
</feature>
<evidence type="ECO:0000256" key="1">
    <source>
        <dbReference type="ARBA" id="ARBA00022723"/>
    </source>
</evidence>
<feature type="region of interest" description="Disordered" evidence="7">
    <location>
        <begin position="434"/>
        <end position="487"/>
    </location>
</feature>
<keyword evidence="3 6" id="KW-0863">Zinc-finger</keyword>
<feature type="domain" description="C2H2-type" evidence="8">
    <location>
        <begin position="1088"/>
        <end position="1112"/>
    </location>
</feature>
<keyword evidence="1" id="KW-0479">Metal-binding</keyword>
<keyword evidence="5" id="KW-0539">Nucleus</keyword>
<feature type="domain" description="C2H2-type" evidence="8">
    <location>
        <begin position="1143"/>
        <end position="1170"/>
    </location>
</feature>
<dbReference type="PANTHER" id="PTHR24393">
    <property type="entry name" value="ZINC FINGER PROTEIN"/>
    <property type="match status" value="1"/>
</dbReference>
<reference evidence="9 10" key="1">
    <citation type="submission" date="2022-12" db="EMBL/GenBank/DDBJ databases">
        <title>Chromosome-level genome of Tegillarca granosa.</title>
        <authorList>
            <person name="Kim J."/>
        </authorList>
    </citation>
    <scope>NUCLEOTIDE SEQUENCE [LARGE SCALE GENOMIC DNA]</scope>
    <source>
        <strain evidence="9">Teg-2019</strain>
        <tissue evidence="9">Adductor muscle</tissue>
    </source>
</reference>
<dbReference type="Proteomes" id="UP001217089">
    <property type="component" value="Unassembled WGS sequence"/>
</dbReference>
<feature type="domain" description="C2H2-type" evidence="8">
    <location>
        <begin position="1228"/>
        <end position="1252"/>
    </location>
</feature>
<evidence type="ECO:0000256" key="4">
    <source>
        <dbReference type="ARBA" id="ARBA00022833"/>
    </source>
</evidence>
<evidence type="ECO:0000256" key="6">
    <source>
        <dbReference type="PROSITE-ProRule" id="PRU00042"/>
    </source>
</evidence>
<evidence type="ECO:0000313" key="9">
    <source>
        <dbReference type="EMBL" id="KAJ8311931.1"/>
    </source>
</evidence>
<feature type="domain" description="C2H2-type" evidence="8">
    <location>
        <begin position="991"/>
        <end position="1018"/>
    </location>
</feature>
<name>A0ABQ9F3F4_TEGGR</name>
<gene>
    <name evidence="9" type="ORF">KUTeg_010538</name>
</gene>
<sequence>MNWNCNLNSCEVSVESCACGVEISGLLLNLLLVVLLDLPVGMQENPFKLISGYRLNLSEGRSDVMVGGKLSLFVTSVSLSKDWSREFDDKTTNPQILFYMQNIKSEPMSFVRMFNYCVAQRSTIGINMPASGQMLLMSFSSRNGNKVDMPQVNTTRYGLGSFRYEAARLWSSLPNDIRLAESYRDFQRLLHNWDFSYLLILFVQQYTCEYTTYNTMTTMENESLSEGTTEQKSEHLCICKQETQKLCLEMEESGEESLFVSVNVSSKAVTYLGSNIGKKFLMERLDIVDSFYTYCNDSYKALLSEVKKSVNLRKPAEVLVKKSCIKRNNIPKSGACLPNKFVVHSSRPDRSAGSPKLSPIISPDHSPSKVQFKPLDMQELQTYPPIKTSHHSTNTVQLKSFLRTGQSNGSPEKLLEDLSNKTIQLESKKVIDLASSETNTSETEEEPGLIDSQVSKKNSEEELLDKESETTTSNESPDGLNDRELSNTTWSTDGNCSISIIHGESGECQLQNECRKMETEKNSDNDNFNEKLICHSEILHEGILTKSSFSDPTCKDETQVKFNDKKINEGKIMFPDKTDIDMVIGFNTDGDVISGSNTNTDVISGSNTDTDVISCSNTYTDVISGSNTDADVISGSKSDTDVNSGSNTDTGVISGSNTDTDVISCSNTYTDVNSGSNTDTGVISGSNTDTDVISCSNTYTDVNSGSNTDTGVISGSNTDTGVISGSNTDTGVISGSNTYTDVNSGSNTDTDVISGSKSDTDEISGSKSDTDVISGSKSDTDEISGSKSDTDVISCSNTDTDVISGSNTDADVISGNPYVRNSLKEKIKTAVVILERLVLPCNTVNDNLYSFKVIGNKVRVIVNNPGCTESESTDTGARAHVSKCGNTKRLKIPTLLKENKKYTNDTKNHNDGDVCQSNPENGNETKFIEGESETQNKTYLFESDPENQNEGQMCESDPENQNKKEIHHNKCNNQNKCPADTIITNKVKFVYKCDECDRTEKSQKSMLLHKLSHVDNNPLKCTCVKCRADFESTHDLENHCKSVHSQHTHWVCHICGKNPFKCEFCDKSFSQEPYLNKHLYIHMKDKPFKCKECGKQFASKSNYTIHEKTHSGVSYPCDVCGKVFKADERLKAHKKIHTAILPYVCKVCGKKFKLRYYLHCHLQIHESAEGHVCDTCGALCKTRKYLAIHKQIHRKDIFYKCQKCKKEFYTMRKLNLHLKLHTDGKRPHICEICGAAFKVELYLNRHKKIHLGLTFDCRICDGSFSSSASLKRHLKLCNVPSFKLELSQPTYTGLNYKVTETRQSMNGNMKEEQNTNEEEFELKLFKT</sequence>
<keyword evidence="2" id="KW-0677">Repeat</keyword>
<feature type="region of interest" description="Disordered" evidence="7">
    <location>
        <begin position="902"/>
        <end position="921"/>
    </location>
</feature>